<evidence type="ECO:0000313" key="10">
    <source>
        <dbReference type="Proteomes" id="UP001177769"/>
    </source>
</evidence>
<name>A0AA95NQ54_9BURK</name>
<protein>
    <submittedName>
        <fullName evidence="9">PLP-dependent aminotransferase family protein</fullName>
    </submittedName>
</protein>
<keyword evidence="2 9" id="KW-0032">Aminotransferase</keyword>
<dbReference type="InterPro" id="IPR015424">
    <property type="entry name" value="PyrdxlP-dep_Trfase"/>
</dbReference>
<dbReference type="Proteomes" id="UP001177769">
    <property type="component" value="Chromosome"/>
</dbReference>
<dbReference type="SUPFAM" id="SSF46785">
    <property type="entry name" value="Winged helix' DNA-binding domain"/>
    <property type="match status" value="1"/>
</dbReference>
<dbReference type="SUPFAM" id="SSF53383">
    <property type="entry name" value="PLP-dependent transferases"/>
    <property type="match status" value="1"/>
</dbReference>
<evidence type="ECO:0000313" key="9">
    <source>
        <dbReference type="EMBL" id="WIT14141.1"/>
    </source>
</evidence>
<dbReference type="KEGG" id="pais:PFX98_11095"/>
<keyword evidence="6" id="KW-0238">DNA-binding</keyword>
<dbReference type="GO" id="GO:0008483">
    <property type="term" value="F:transaminase activity"/>
    <property type="evidence" value="ECO:0007669"/>
    <property type="project" value="UniProtKB-KW"/>
</dbReference>
<dbReference type="GO" id="GO:0003677">
    <property type="term" value="F:DNA binding"/>
    <property type="evidence" value="ECO:0007669"/>
    <property type="project" value="UniProtKB-KW"/>
</dbReference>
<dbReference type="InterPro" id="IPR015421">
    <property type="entry name" value="PyrdxlP-dep_Trfase_major"/>
</dbReference>
<dbReference type="PANTHER" id="PTHR46577:SF2">
    <property type="entry name" value="TRANSCRIPTIONAL REGULATORY PROTEIN"/>
    <property type="match status" value="1"/>
</dbReference>
<dbReference type="CDD" id="cd07377">
    <property type="entry name" value="WHTH_GntR"/>
    <property type="match status" value="1"/>
</dbReference>
<evidence type="ECO:0000256" key="7">
    <source>
        <dbReference type="ARBA" id="ARBA00023163"/>
    </source>
</evidence>
<dbReference type="Pfam" id="PF00155">
    <property type="entry name" value="Aminotran_1_2"/>
    <property type="match status" value="1"/>
</dbReference>
<dbReference type="SMART" id="SM00345">
    <property type="entry name" value="HTH_GNTR"/>
    <property type="match status" value="1"/>
</dbReference>
<dbReference type="InterPro" id="IPR036390">
    <property type="entry name" value="WH_DNA-bd_sf"/>
</dbReference>
<gene>
    <name evidence="9" type="ORF">PFX98_11095</name>
</gene>
<keyword evidence="7" id="KW-0804">Transcription</keyword>
<dbReference type="FunFam" id="3.40.640.10:FF:000023">
    <property type="entry name" value="Transcriptional regulator, GntR family"/>
    <property type="match status" value="1"/>
</dbReference>
<evidence type="ECO:0000256" key="1">
    <source>
        <dbReference type="ARBA" id="ARBA00005384"/>
    </source>
</evidence>
<dbReference type="Gene3D" id="1.10.10.10">
    <property type="entry name" value="Winged helix-like DNA-binding domain superfamily/Winged helix DNA-binding domain"/>
    <property type="match status" value="1"/>
</dbReference>
<comment type="similarity">
    <text evidence="1">In the C-terminal section; belongs to the class-I pyridoxal-phosphate-dependent aminotransferase family.</text>
</comment>
<evidence type="ECO:0000256" key="2">
    <source>
        <dbReference type="ARBA" id="ARBA00022576"/>
    </source>
</evidence>
<dbReference type="InterPro" id="IPR004839">
    <property type="entry name" value="Aminotransferase_I/II_large"/>
</dbReference>
<evidence type="ECO:0000256" key="6">
    <source>
        <dbReference type="ARBA" id="ARBA00023125"/>
    </source>
</evidence>
<proteinExistence type="inferred from homology"/>
<keyword evidence="5" id="KW-0805">Transcription regulation</keyword>
<dbReference type="CDD" id="cd00609">
    <property type="entry name" value="AAT_like"/>
    <property type="match status" value="1"/>
</dbReference>
<keyword evidence="4" id="KW-0663">Pyridoxal phosphate</keyword>
<dbReference type="InterPro" id="IPR051446">
    <property type="entry name" value="HTH_trans_reg/aminotransferase"/>
</dbReference>
<organism evidence="9 10">
    <name type="scientific">Paucibacter sediminis</name>
    <dbReference type="NCBI Taxonomy" id="3019553"/>
    <lineage>
        <taxon>Bacteria</taxon>
        <taxon>Pseudomonadati</taxon>
        <taxon>Pseudomonadota</taxon>
        <taxon>Betaproteobacteria</taxon>
        <taxon>Burkholderiales</taxon>
        <taxon>Sphaerotilaceae</taxon>
        <taxon>Roseateles</taxon>
    </lineage>
</organism>
<feature type="domain" description="HTH gntR-type" evidence="8">
    <location>
        <begin position="6"/>
        <end position="74"/>
    </location>
</feature>
<evidence type="ECO:0000256" key="4">
    <source>
        <dbReference type="ARBA" id="ARBA00022898"/>
    </source>
</evidence>
<evidence type="ECO:0000259" key="8">
    <source>
        <dbReference type="PROSITE" id="PS50949"/>
    </source>
</evidence>
<dbReference type="AlphaFoldDB" id="A0AA95NQ54"/>
<evidence type="ECO:0000256" key="5">
    <source>
        <dbReference type="ARBA" id="ARBA00023015"/>
    </source>
</evidence>
<dbReference type="InterPro" id="IPR000524">
    <property type="entry name" value="Tscrpt_reg_HTH_GntR"/>
</dbReference>
<keyword evidence="3" id="KW-0808">Transferase</keyword>
<dbReference type="GO" id="GO:0003700">
    <property type="term" value="F:DNA-binding transcription factor activity"/>
    <property type="evidence" value="ECO:0007669"/>
    <property type="project" value="InterPro"/>
</dbReference>
<evidence type="ECO:0000256" key="3">
    <source>
        <dbReference type="ARBA" id="ARBA00022679"/>
    </source>
</evidence>
<dbReference type="EMBL" id="CP116346">
    <property type="protein sequence ID" value="WIT14141.1"/>
    <property type="molecule type" value="Genomic_DNA"/>
</dbReference>
<dbReference type="PROSITE" id="PS50949">
    <property type="entry name" value="HTH_GNTR"/>
    <property type="match status" value="1"/>
</dbReference>
<dbReference type="InterPro" id="IPR036388">
    <property type="entry name" value="WH-like_DNA-bd_sf"/>
</dbReference>
<dbReference type="InterPro" id="IPR015422">
    <property type="entry name" value="PyrdxlP-dep_Trfase_small"/>
</dbReference>
<reference evidence="9" key="1">
    <citation type="submission" date="2023-01" db="EMBL/GenBank/DDBJ databases">
        <title>Whole genome sequence of Paucibacter sp. S2-9 isolated from pond sediment.</title>
        <authorList>
            <person name="Jung J.Y."/>
        </authorList>
    </citation>
    <scope>NUCLEOTIDE SEQUENCE</scope>
    <source>
        <strain evidence="9">S2-9</strain>
    </source>
</reference>
<accession>A0AA95NQ54</accession>
<dbReference type="Gene3D" id="3.90.1150.10">
    <property type="entry name" value="Aspartate Aminotransferase, domain 1"/>
    <property type="match status" value="1"/>
</dbReference>
<sequence>MPDQGNTRYEQLADEMAQAMRDGLLQAGERLPSVRQTCQRRGVSPSTVFQAYGLLETRGLIDARPRSGYYVRAQKRSARALPQLAPPRTEATAVAVSALAFELLESTRDPAVVPLGSAFPAAHLFPFDALARSGARAMRRVKPAQITGALTAGDAALRQALRRRYTLQGVPLAEDELVITNGAMEALNLCLQAVTVPGDVVVVESPTFYAALQALERLNLKAVEVATDPQEGVDLAALAELLARQKVAACWFMPTLQNPLGALMPSARKQALVALLARHGVPLIEDDVYGELYADVRRPPPAKAFDQAGGVLHCASFSKCLAPGYRVGWAAAGRYAPLVQRLKMMTSLATALPPQLAIADYLAQGGYDRHLRRLRAELAGEQQRARRLIERHFPAGTRVSRPAGGYFLWLELPPAVDALALHHRAMALGISTAPGVLFSADRRFVHHLRLNVGHPGDARVDDALRRLGELAIAELAAVR</sequence>
<dbReference type="RefSeq" id="WP_285235269.1">
    <property type="nucleotide sequence ID" value="NZ_CP116346.1"/>
</dbReference>
<dbReference type="PANTHER" id="PTHR46577">
    <property type="entry name" value="HTH-TYPE TRANSCRIPTIONAL REGULATORY PROTEIN GABR"/>
    <property type="match status" value="1"/>
</dbReference>
<keyword evidence="10" id="KW-1185">Reference proteome</keyword>
<dbReference type="GO" id="GO:0030170">
    <property type="term" value="F:pyridoxal phosphate binding"/>
    <property type="evidence" value="ECO:0007669"/>
    <property type="project" value="InterPro"/>
</dbReference>
<dbReference type="Gene3D" id="3.40.640.10">
    <property type="entry name" value="Type I PLP-dependent aspartate aminotransferase-like (Major domain)"/>
    <property type="match status" value="1"/>
</dbReference>
<dbReference type="Pfam" id="PF00392">
    <property type="entry name" value="GntR"/>
    <property type="match status" value="1"/>
</dbReference>